<name>A0ABR2YRZ3_9CHLO</name>
<reference evidence="1 2" key="1">
    <citation type="journal article" date="2024" name="Nat. Commun.">
        <title>Phylogenomics reveals the evolutionary origins of lichenization in chlorophyte algae.</title>
        <authorList>
            <person name="Puginier C."/>
            <person name="Libourel C."/>
            <person name="Otte J."/>
            <person name="Skaloud P."/>
            <person name="Haon M."/>
            <person name="Grisel S."/>
            <person name="Petersen M."/>
            <person name="Berrin J.G."/>
            <person name="Delaux P.M."/>
            <person name="Dal Grande F."/>
            <person name="Keller J."/>
        </authorList>
    </citation>
    <scope>NUCLEOTIDE SEQUENCE [LARGE SCALE GENOMIC DNA]</scope>
    <source>
        <strain evidence="1 2">SAG 216-7</strain>
    </source>
</reference>
<dbReference type="EMBL" id="JALJOT010000006">
    <property type="protein sequence ID" value="KAK9909577.1"/>
    <property type="molecule type" value="Genomic_DNA"/>
</dbReference>
<proteinExistence type="predicted"/>
<evidence type="ECO:0000313" key="1">
    <source>
        <dbReference type="EMBL" id="KAK9909577.1"/>
    </source>
</evidence>
<keyword evidence="2" id="KW-1185">Reference proteome</keyword>
<dbReference type="Proteomes" id="UP001491310">
    <property type="component" value="Unassembled WGS sequence"/>
</dbReference>
<protein>
    <submittedName>
        <fullName evidence="1">Uncharacterized protein</fullName>
    </submittedName>
</protein>
<accession>A0ABR2YRZ3</accession>
<gene>
    <name evidence="1" type="ORF">WJX75_004376</name>
</gene>
<sequence length="174" mass="18630">MVASAIQGGYTGDPSQLSFLDLHDGYSPDEARALLTAWGPYGRRLYFLVEGIDCTLYHAGYRGFLVVVANQLARGLKSKWPPAGNLALLAVLPVLLAAIDFLEDAGQVAMVFAYEKSIPEEAWGALVGAASFVNQSKWVLCRCTVTSLVVEAVALFGLTYLIPSATENGTNGEK</sequence>
<organism evidence="1 2">
    <name type="scientific">Coccomyxa subellipsoidea</name>
    <dbReference type="NCBI Taxonomy" id="248742"/>
    <lineage>
        <taxon>Eukaryota</taxon>
        <taxon>Viridiplantae</taxon>
        <taxon>Chlorophyta</taxon>
        <taxon>core chlorophytes</taxon>
        <taxon>Trebouxiophyceae</taxon>
        <taxon>Trebouxiophyceae incertae sedis</taxon>
        <taxon>Coccomyxaceae</taxon>
        <taxon>Coccomyxa</taxon>
    </lineage>
</organism>
<comment type="caution">
    <text evidence="1">The sequence shown here is derived from an EMBL/GenBank/DDBJ whole genome shotgun (WGS) entry which is preliminary data.</text>
</comment>
<evidence type="ECO:0000313" key="2">
    <source>
        <dbReference type="Proteomes" id="UP001491310"/>
    </source>
</evidence>